<dbReference type="EC" id="2.4.-.-" evidence="3"/>
<sequence length="380" mass="42685">MEQTKLTNTQATKKKVLHITYDMRIGGTEMVIKNIIEGNNDGCVEMSIFCIEEPIGPWGKDLQGEGYSIHSKARVDGFDRSLITAIRKHVRAHKIDIIHCHQYTPWVYGTLAVLGLSTKVIFTEHGRFYPDVSSWKRRFVNPILSMMTDRITAISEATKEALVEYEFLKRSNIDVVYNGIRALELDLAEIESLRKQYNITDDDVVFGTVARLDPIKNHKMMLNAFAGLLAQHKNAKLFIVGDGELMEELKKQIQILGIADSVVLPGYIPYPKAYLAMFDVFLLSSLSEGTSMTILEAMSLGKPCVVTDAGGNKEIVLHEQTGLVTENDNSSEFQNAMLRLVSNRDLLADYGSNAKTVFTDKFDVEHMSKQYNAIYSGDSR</sequence>
<proteinExistence type="predicted"/>
<dbReference type="CDD" id="cd03801">
    <property type="entry name" value="GT4_PimA-like"/>
    <property type="match status" value="1"/>
</dbReference>
<dbReference type="GO" id="GO:0016757">
    <property type="term" value="F:glycosyltransferase activity"/>
    <property type="evidence" value="ECO:0007669"/>
    <property type="project" value="UniProtKB-KW"/>
</dbReference>
<evidence type="ECO:0000313" key="4">
    <source>
        <dbReference type="Proteomes" id="UP001249020"/>
    </source>
</evidence>
<evidence type="ECO:0000313" key="3">
    <source>
        <dbReference type="EMBL" id="MDT0582642.1"/>
    </source>
</evidence>
<evidence type="ECO:0000259" key="2">
    <source>
        <dbReference type="Pfam" id="PF13439"/>
    </source>
</evidence>
<dbReference type="Proteomes" id="UP001249020">
    <property type="component" value="Unassembled WGS sequence"/>
</dbReference>
<dbReference type="PANTHER" id="PTHR12526">
    <property type="entry name" value="GLYCOSYLTRANSFERASE"/>
    <property type="match status" value="1"/>
</dbReference>
<evidence type="ECO:0000259" key="1">
    <source>
        <dbReference type="Pfam" id="PF00534"/>
    </source>
</evidence>
<feature type="domain" description="Glycosyl transferase family 1" evidence="1">
    <location>
        <begin position="190"/>
        <end position="356"/>
    </location>
</feature>
<dbReference type="GO" id="GO:1901135">
    <property type="term" value="P:carbohydrate derivative metabolic process"/>
    <property type="evidence" value="ECO:0007669"/>
    <property type="project" value="UniProtKB-ARBA"/>
</dbReference>
<dbReference type="EMBL" id="JAVRIE010000003">
    <property type="protein sequence ID" value="MDT0582642.1"/>
    <property type="molecule type" value="Genomic_DNA"/>
</dbReference>
<dbReference type="InterPro" id="IPR028098">
    <property type="entry name" value="Glyco_trans_4-like_N"/>
</dbReference>
<dbReference type="SUPFAM" id="SSF53756">
    <property type="entry name" value="UDP-Glycosyltransferase/glycogen phosphorylase"/>
    <property type="match status" value="1"/>
</dbReference>
<dbReference type="Pfam" id="PF13439">
    <property type="entry name" value="Glyco_transf_4"/>
    <property type="match status" value="1"/>
</dbReference>
<reference evidence="3 4" key="1">
    <citation type="submission" date="2023-09" db="EMBL/GenBank/DDBJ databases">
        <authorList>
            <person name="Rey-Velasco X."/>
        </authorList>
    </citation>
    <scope>NUCLEOTIDE SEQUENCE [LARGE SCALE GENOMIC DNA]</scope>
    <source>
        <strain evidence="3 4">W409</strain>
    </source>
</reference>
<feature type="domain" description="Glycosyltransferase subfamily 4-like N-terminal" evidence="2">
    <location>
        <begin position="25"/>
        <end position="180"/>
    </location>
</feature>
<dbReference type="InterPro" id="IPR001296">
    <property type="entry name" value="Glyco_trans_1"/>
</dbReference>
<dbReference type="Gene3D" id="3.40.50.2000">
    <property type="entry name" value="Glycogen Phosphorylase B"/>
    <property type="match status" value="2"/>
</dbReference>
<accession>A0AAW8R046</accession>
<keyword evidence="3" id="KW-0808">Transferase</keyword>
<dbReference type="Pfam" id="PF00534">
    <property type="entry name" value="Glycos_transf_1"/>
    <property type="match status" value="1"/>
</dbReference>
<comment type="caution">
    <text evidence="3">The sequence shown here is derived from an EMBL/GenBank/DDBJ whole genome shotgun (WGS) entry which is preliminary data.</text>
</comment>
<dbReference type="PANTHER" id="PTHR12526:SF630">
    <property type="entry name" value="GLYCOSYLTRANSFERASE"/>
    <property type="match status" value="1"/>
</dbReference>
<dbReference type="AlphaFoldDB" id="A0AAW8R046"/>
<name>A0AAW8R046_9ALTE</name>
<gene>
    <name evidence="3" type="ORF">RM544_08820</name>
</gene>
<dbReference type="RefSeq" id="WP_311361424.1">
    <property type="nucleotide sequence ID" value="NZ_JAVRIE010000003.1"/>
</dbReference>
<keyword evidence="4" id="KW-1185">Reference proteome</keyword>
<keyword evidence="3" id="KW-0328">Glycosyltransferase</keyword>
<protein>
    <submittedName>
        <fullName evidence="3">Glycosyltransferase family 4 protein</fullName>
        <ecNumber evidence="3">2.4.-.-</ecNumber>
    </submittedName>
</protein>
<organism evidence="3 4">
    <name type="scientific">Brumicola blandensis</name>
    <dbReference type="NCBI Taxonomy" id="3075611"/>
    <lineage>
        <taxon>Bacteria</taxon>
        <taxon>Pseudomonadati</taxon>
        <taxon>Pseudomonadota</taxon>
        <taxon>Gammaproteobacteria</taxon>
        <taxon>Alteromonadales</taxon>
        <taxon>Alteromonadaceae</taxon>
        <taxon>Brumicola</taxon>
    </lineage>
</organism>